<dbReference type="EMBL" id="ML978286">
    <property type="protein sequence ID" value="KAF2024713.1"/>
    <property type="molecule type" value="Genomic_DNA"/>
</dbReference>
<name>A0A9P4GXZ6_9PLEO</name>
<evidence type="ECO:0000313" key="3">
    <source>
        <dbReference type="Proteomes" id="UP000799777"/>
    </source>
</evidence>
<sequence length="640" mass="70396">MRTLMTSCVYHLLTLITLASTLPTLDPCGLGMGIPGAVYFCPLPNWAPDPATGQQCIWQRPATENQCIHFGDNSRPKSIGPDPGGYCVFYASDWCKGEPVTLEVRGKGKGSKVSCPGVVDAGDTNWFKSFACGPIYVKQIPRLPPTRRKEHNINDNLLSEMRRRSKKAAGYMMKSLDTSRKALTCSRGHDSVMKGGFSGCSSDGVLSPMSVQILEDSHKSNMVEWIKERRRIVSSGDHGLSMRPTVLGETPTPDPDIMMQDFSTMATVAAITAQIGKWVSEGERIDLLVADCGAPEAVLFRMLEDYVLVNPVQLPMPATAPNSKFRQKARKALAMFKKNPVKLSAVIATGVFYFGIGLGYQVIALYTSRIVGNEIACSSNSKAGAWFPDVQNPILMANVSIFPAINDSQTDLVFKAVKYADNCYKKDYIEEECSLFYSNKIDSTEQHNATCPFSKDLCPRVRHTAFDLDTGWQYASNLGVNDNHVAQFRMRKICSPLNLEQYIRSRVLDDHGTKYVEYMLGDASGIVQHGDKTFGEQSTRRLIPKLQVPGSRVSLYFVRPVNIAYTRPSSDPVFPATVSSGPGKVNGKPLYINALQYSTAFACADTFVYTTPKAQAGMAAALPKPDNAARLAMEEPKRDD</sequence>
<gene>
    <name evidence="2" type="ORF">EK21DRAFT_93838</name>
</gene>
<reference evidence="2" key="1">
    <citation type="journal article" date="2020" name="Stud. Mycol.">
        <title>101 Dothideomycetes genomes: a test case for predicting lifestyles and emergence of pathogens.</title>
        <authorList>
            <person name="Haridas S."/>
            <person name="Albert R."/>
            <person name="Binder M."/>
            <person name="Bloem J."/>
            <person name="Labutti K."/>
            <person name="Salamov A."/>
            <person name="Andreopoulos B."/>
            <person name="Baker S."/>
            <person name="Barry K."/>
            <person name="Bills G."/>
            <person name="Bluhm B."/>
            <person name="Cannon C."/>
            <person name="Castanera R."/>
            <person name="Culley D."/>
            <person name="Daum C."/>
            <person name="Ezra D."/>
            <person name="Gonzalez J."/>
            <person name="Henrissat B."/>
            <person name="Kuo A."/>
            <person name="Liang C."/>
            <person name="Lipzen A."/>
            <person name="Lutzoni F."/>
            <person name="Magnuson J."/>
            <person name="Mondo S."/>
            <person name="Nolan M."/>
            <person name="Ohm R."/>
            <person name="Pangilinan J."/>
            <person name="Park H.-J."/>
            <person name="Ramirez L."/>
            <person name="Alfaro M."/>
            <person name="Sun H."/>
            <person name="Tritt A."/>
            <person name="Yoshinaga Y."/>
            <person name="Zwiers L.-H."/>
            <person name="Turgeon B."/>
            <person name="Goodwin S."/>
            <person name="Spatafora J."/>
            <person name="Crous P."/>
            <person name="Grigoriev I."/>
        </authorList>
    </citation>
    <scope>NUCLEOTIDE SEQUENCE</scope>
    <source>
        <strain evidence="2">CBS 110217</strain>
    </source>
</reference>
<organism evidence="2 3">
    <name type="scientific">Setomelanomma holmii</name>
    <dbReference type="NCBI Taxonomy" id="210430"/>
    <lineage>
        <taxon>Eukaryota</taxon>
        <taxon>Fungi</taxon>
        <taxon>Dikarya</taxon>
        <taxon>Ascomycota</taxon>
        <taxon>Pezizomycotina</taxon>
        <taxon>Dothideomycetes</taxon>
        <taxon>Pleosporomycetidae</taxon>
        <taxon>Pleosporales</taxon>
        <taxon>Pleosporineae</taxon>
        <taxon>Phaeosphaeriaceae</taxon>
        <taxon>Setomelanomma</taxon>
    </lineage>
</organism>
<evidence type="ECO:0000256" key="1">
    <source>
        <dbReference type="SAM" id="SignalP"/>
    </source>
</evidence>
<proteinExistence type="predicted"/>
<feature type="signal peptide" evidence="1">
    <location>
        <begin position="1"/>
        <end position="19"/>
    </location>
</feature>
<feature type="chain" id="PRO_5040168349" evidence="1">
    <location>
        <begin position="20"/>
        <end position="640"/>
    </location>
</feature>
<comment type="caution">
    <text evidence="2">The sequence shown here is derived from an EMBL/GenBank/DDBJ whole genome shotgun (WGS) entry which is preliminary data.</text>
</comment>
<evidence type="ECO:0000313" key="2">
    <source>
        <dbReference type="EMBL" id="KAF2024713.1"/>
    </source>
</evidence>
<dbReference type="AlphaFoldDB" id="A0A9P4GXZ6"/>
<keyword evidence="1" id="KW-0732">Signal</keyword>
<dbReference type="Proteomes" id="UP000799777">
    <property type="component" value="Unassembled WGS sequence"/>
</dbReference>
<protein>
    <submittedName>
        <fullName evidence="2">Uncharacterized protein</fullName>
    </submittedName>
</protein>
<keyword evidence="3" id="KW-1185">Reference proteome</keyword>
<dbReference type="OrthoDB" id="3540210at2759"/>
<accession>A0A9P4GXZ6</accession>